<dbReference type="EMBL" id="CP034699">
    <property type="protein sequence ID" value="AZT44413.1"/>
    <property type="molecule type" value="Genomic_DNA"/>
</dbReference>
<name>A0A3Q9N055_SALET</name>
<evidence type="ECO:0000313" key="2">
    <source>
        <dbReference type="EMBL" id="AZT44413.1"/>
    </source>
</evidence>
<gene>
    <name evidence="2" type="ORF">EL007_24465</name>
</gene>
<organism evidence="2">
    <name type="scientific">Salmonella enterica subsp. enterica serovar Karamoja</name>
    <dbReference type="NCBI Taxonomy" id="2500153"/>
    <lineage>
        <taxon>Bacteria</taxon>
        <taxon>Pseudomonadati</taxon>
        <taxon>Pseudomonadota</taxon>
        <taxon>Gammaproteobacteria</taxon>
        <taxon>Enterobacterales</taxon>
        <taxon>Enterobacteriaceae</taxon>
        <taxon>Salmonella</taxon>
    </lineage>
</organism>
<accession>A0A3Q9N055</accession>
<sequence length="105" mass="12048">MTDGLRALKTTGRKLVALSNSSRTLVEQQLLLLLTGAGLRPFFDEVLSVETLATYKPDLAVYQWRVRASVCIHWRHRRTCWWATCASLPFSLRADRRHGEKKPHS</sequence>
<keyword evidence="1" id="KW-0479">Metal-binding</keyword>
<protein>
    <submittedName>
        <fullName evidence="2">Uncharacterized protein</fullName>
    </submittedName>
</protein>
<evidence type="ECO:0000256" key="1">
    <source>
        <dbReference type="ARBA" id="ARBA00022723"/>
    </source>
</evidence>
<dbReference type="RefSeq" id="WP_168445658.1">
    <property type="nucleotide sequence ID" value="NZ_CP034699.1"/>
</dbReference>
<dbReference type="GO" id="GO:0046872">
    <property type="term" value="F:metal ion binding"/>
    <property type="evidence" value="ECO:0007669"/>
    <property type="project" value="UniProtKB-KW"/>
</dbReference>
<dbReference type="Gene3D" id="3.40.50.1000">
    <property type="entry name" value="HAD superfamily/HAD-like"/>
    <property type="match status" value="1"/>
</dbReference>
<keyword evidence="2" id="KW-0614">Plasmid</keyword>
<dbReference type="InterPro" id="IPR023214">
    <property type="entry name" value="HAD_sf"/>
</dbReference>
<geneLocation type="plasmid" evidence="2">
    <name>pRSE40</name>
</geneLocation>
<dbReference type="InterPro" id="IPR036412">
    <property type="entry name" value="HAD-like_sf"/>
</dbReference>
<proteinExistence type="predicted"/>
<dbReference type="SUPFAM" id="SSF56784">
    <property type="entry name" value="HAD-like"/>
    <property type="match status" value="1"/>
</dbReference>
<reference evidence="2" key="1">
    <citation type="submission" date="2018-12" db="EMBL/GenBank/DDBJ databases">
        <title>Complete genome sequences of twenty non-typhoidal Salmonella isolates from Rwanda.</title>
        <authorList>
            <person name="Byukusenge M."/>
            <person name="Li L."/>
            <person name="Subhashinie K."/>
            <person name="Nzayirambaho M."/>
            <person name="Kuchipudi S.V."/>
            <person name="Jayarao B.M."/>
        </authorList>
    </citation>
    <scope>NUCLEOTIDE SEQUENCE</scope>
    <source>
        <strain evidence="2">RSE40</strain>
        <plasmid evidence="2">pRSE40</plasmid>
    </source>
</reference>
<dbReference type="AlphaFoldDB" id="A0A3Q9N055"/>